<dbReference type="PANTHER" id="PTHR30024">
    <property type="entry name" value="ALIPHATIC SULFONATES-BINDING PROTEIN-RELATED"/>
    <property type="match status" value="1"/>
</dbReference>
<comment type="caution">
    <text evidence="7">The sequence shown here is derived from an EMBL/GenBank/DDBJ whole genome shotgun (WGS) entry which is preliminary data.</text>
</comment>
<evidence type="ECO:0000256" key="2">
    <source>
        <dbReference type="ARBA" id="ARBA00010742"/>
    </source>
</evidence>
<dbReference type="InterPro" id="IPR001638">
    <property type="entry name" value="Solute-binding_3/MltF_N"/>
</dbReference>
<organism evidence="7 8">
    <name type="scientific">Kutzneria chonburiensis</name>
    <dbReference type="NCBI Taxonomy" id="1483604"/>
    <lineage>
        <taxon>Bacteria</taxon>
        <taxon>Bacillati</taxon>
        <taxon>Actinomycetota</taxon>
        <taxon>Actinomycetes</taxon>
        <taxon>Pseudonocardiales</taxon>
        <taxon>Pseudonocardiaceae</taxon>
        <taxon>Kutzneria</taxon>
    </lineage>
</organism>
<evidence type="ECO:0000256" key="4">
    <source>
        <dbReference type="ARBA" id="ARBA00022729"/>
    </source>
</evidence>
<keyword evidence="4 5" id="KW-0732">Signal</keyword>
<dbReference type="CDD" id="cd13558">
    <property type="entry name" value="PBP2_SsuA_like_2"/>
    <property type="match status" value="1"/>
</dbReference>
<gene>
    <name evidence="7" type="ORF">ACFFH7_25250</name>
</gene>
<dbReference type="Pfam" id="PF09084">
    <property type="entry name" value="NMT1"/>
    <property type="match status" value="1"/>
</dbReference>
<reference evidence="7 8" key="1">
    <citation type="submission" date="2024-09" db="EMBL/GenBank/DDBJ databases">
        <authorList>
            <person name="Sun Q."/>
            <person name="Mori K."/>
        </authorList>
    </citation>
    <scope>NUCLEOTIDE SEQUENCE [LARGE SCALE GENOMIC DNA]</scope>
    <source>
        <strain evidence="7 8">TBRC 1432</strain>
    </source>
</reference>
<name>A0ABV6MX02_9PSEU</name>
<keyword evidence="8" id="KW-1185">Reference proteome</keyword>
<dbReference type="SUPFAM" id="SSF53850">
    <property type="entry name" value="Periplasmic binding protein-like II"/>
    <property type="match status" value="1"/>
</dbReference>
<evidence type="ECO:0000256" key="5">
    <source>
        <dbReference type="SAM" id="SignalP"/>
    </source>
</evidence>
<dbReference type="Proteomes" id="UP001589810">
    <property type="component" value="Unassembled WGS sequence"/>
</dbReference>
<accession>A0ABV6MX02</accession>
<dbReference type="PANTHER" id="PTHR30024:SF48">
    <property type="entry name" value="ABC TRANSPORTER SUBSTRATE-BINDING PROTEIN"/>
    <property type="match status" value="1"/>
</dbReference>
<comment type="similarity">
    <text evidence="2">Belongs to the bacterial solute-binding protein SsuA/TauA family.</text>
</comment>
<keyword evidence="3" id="KW-0813">Transport</keyword>
<protein>
    <submittedName>
        <fullName evidence="7">ABC transporter substrate-binding protein</fullName>
    </submittedName>
</protein>
<dbReference type="EMBL" id="JBHLUD010000008">
    <property type="protein sequence ID" value="MFC0544835.1"/>
    <property type="molecule type" value="Genomic_DNA"/>
</dbReference>
<dbReference type="RefSeq" id="WP_273936434.1">
    <property type="nucleotide sequence ID" value="NZ_CP097263.1"/>
</dbReference>
<dbReference type="InterPro" id="IPR010067">
    <property type="entry name" value="ABC_SsuA_sub-bd"/>
</dbReference>
<comment type="subcellular location">
    <subcellularLocation>
        <location evidence="1">Periplasm</location>
    </subcellularLocation>
</comment>
<proteinExistence type="inferred from homology"/>
<evidence type="ECO:0000259" key="6">
    <source>
        <dbReference type="SMART" id="SM00062"/>
    </source>
</evidence>
<evidence type="ECO:0000313" key="7">
    <source>
        <dbReference type="EMBL" id="MFC0544835.1"/>
    </source>
</evidence>
<dbReference type="NCBIfam" id="TIGR01728">
    <property type="entry name" value="SsuA_fam"/>
    <property type="match status" value="1"/>
</dbReference>
<evidence type="ECO:0000256" key="3">
    <source>
        <dbReference type="ARBA" id="ARBA00022448"/>
    </source>
</evidence>
<evidence type="ECO:0000256" key="1">
    <source>
        <dbReference type="ARBA" id="ARBA00004418"/>
    </source>
</evidence>
<feature type="signal peptide" evidence="5">
    <location>
        <begin position="1"/>
        <end position="25"/>
    </location>
</feature>
<feature type="domain" description="Solute-binding protein family 3/N-terminal" evidence="6">
    <location>
        <begin position="31"/>
        <end position="246"/>
    </location>
</feature>
<dbReference type="Gene3D" id="3.40.190.10">
    <property type="entry name" value="Periplasmic binding protein-like II"/>
    <property type="match status" value="2"/>
</dbReference>
<dbReference type="PROSITE" id="PS51257">
    <property type="entry name" value="PROKAR_LIPOPROTEIN"/>
    <property type="match status" value="1"/>
</dbReference>
<dbReference type="SMART" id="SM00062">
    <property type="entry name" value="PBPb"/>
    <property type="match status" value="1"/>
</dbReference>
<feature type="chain" id="PRO_5047223954" evidence="5">
    <location>
        <begin position="26"/>
        <end position="319"/>
    </location>
</feature>
<evidence type="ECO:0000313" key="8">
    <source>
        <dbReference type="Proteomes" id="UP001589810"/>
    </source>
</evidence>
<dbReference type="InterPro" id="IPR015168">
    <property type="entry name" value="SsuA/THI5"/>
</dbReference>
<sequence>MKLPNLLAVLAVATLALAGCGGASAASGPVVLKVGDQKGGSQALLQAAGLLDGTPYKIEWSTFTSGPPLLEAANAGAIDIGGVGNTPPIFSAAANAKITVVQAGQHKGPGDAILVPGDSPIQQPDQLKGKTIGVAQGSSAHGQLLSVLNKYGIAVSDVKINYLQPSDAYAAFTQHRIDAWSIWDPYTSQALLQAHARSIVNGSSGTANGYSFQVAASRALADTAKAAAIKDYLARIAKAQKWSDTHKDEWAAAWSKVTGLDPAVAKASVNDGATLPIPLDDKVIASEQQLADAFATAKVIPGRLTFANFVDKQYESTGS</sequence>